<accession>A0A233SPS4</accession>
<name>A0A233SPS4_STRDA</name>
<reference evidence="2 3" key="1">
    <citation type="submission" date="2016-07" db="EMBL/GenBank/DDBJ databases">
        <title>Draft genome of Streptomyces diastatochromogenes.</title>
        <authorList>
            <person name="Podduturi R."/>
            <person name="Lukassen M.B."/>
            <person name="Clausen N."/>
            <person name="Nielsen J.L."/>
            <person name="Jorgensen N.O."/>
        </authorList>
    </citation>
    <scope>NUCLEOTIDE SEQUENCE [LARGE SCALE GENOMIC DNA]</scope>
    <source>
        <strain evidence="2 3">DSM 40608</strain>
    </source>
</reference>
<evidence type="ECO:0000313" key="2">
    <source>
        <dbReference type="EMBL" id="OXY97653.1"/>
    </source>
</evidence>
<gene>
    <name evidence="2" type="ORF">BEK98_08855</name>
</gene>
<dbReference type="Proteomes" id="UP000215483">
    <property type="component" value="Unassembled WGS sequence"/>
</dbReference>
<protein>
    <submittedName>
        <fullName evidence="2">Uncharacterized protein</fullName>
    </submittedName>
</protein>
<evidence type="ECO:0000256" key="1">
    <source>
        <dbReference type="SAM" id="MobiDB-lite"/>
    </source>
</evidence>
<sequence length="173" mass="18713">MTNRTNEEVYEKVVEVKTLLAGRQDTWVTKAHFDKAIQGLGKPAGGKGDEKKKEEDKPSLVEQLSPLTGLSDVIGNLLKKEWLPATVAVVATLGFNKLLNWDVLGKKLLDRIGLELKSEKFLGVGSAPKPGGQVAVSQIDVDRLKSMRSAAVALTRSLSDLHKEAKQAASQIA</sequence>
<dbReference type="AlphaFoldDB" id="A0A233SPS4"/>
<dbReference type="OrthoDB" id="9868231at2"/>
<dbReference type="RefSeq" id="WP_094215889.1">
    <property type="nucleotide sequence ID" value="NZ_MCGQ01000008.1"/>
</dbReference>
<comment type="caution">
    <text evidence="2">The sequence shown here is derived from an EMBL/GenBank/DDBJ whole genome shotgun (WGS) entry which is preliminary data.</text>
</comment>
<organism evidence="2 3">
    <name type="scientific">Streptomyces diastatochromogenes</name>
    <dbReference type="NCBI Taxonomy" id="42236"/>
    <lineage>
        <taxon>Bacteria</taxon>
        <taxon>Bacillati</taxon>
        <taxon>Actinomycetota</taxon>
        <taxon>Actinomycetes</taxon>
        <taxon>Kitasatosporales</taxon>
        <taxon>Streptomycetaceae</taxon>
        <taxon>Streptomyces</taxon>
    </lineage>
</organism>
<proteinExistence type="predicted"/>
<evidence type="ECO:0000313" key="3">
    <source>
        <dbReference type="Proteomes" id="UP000215483"/>
    </source>
</evidence>
<keyword evidence="3" id="KW-1185">Reference proteome</keyword>
<feature type="region of interest" description="Disordered" evidence="1">
    <location>
        <begin position="39"/>
        <end position="60"/>
    </location>
</feature>
<dbReference type="EMBL" id="MCGQ01000008">
    <property type="protein sequence ID" value="OXY97653.1"/>
    <property type="molecule type" value="Genomic_DNA"/>
</dbReference>
<feature type="compositionally biased region" description="Basic and acidic residues" evidence="1">
    <location>
        <begin position="47"/>
        <end position="59"/>
    </location>
</feature>